<sequence>MENVFAVPFSPNRPFTVHQYINALFQMVTSVAEGATNDDFRKLQVMANNAKASQEYHQAKEAAMAQAKLVKMTEELEEMSCEKLNKFQQHCADLHNQLNQRINQIEELTQQLAQKTEENENLKMSFKDRIEEEVRKAKPSVGEEIAELKKETLDLRKNNKTLMKQLSDKNSEIKDLKVQVKQLDDQVKDMELENSVYERNDCFSPEHIKIIEKRISEWQVERQSLIDDCNNRIKEAKDLETNKFREETEKLVNENKELRNDLKKINNTNEHSRICEKNLKEQLSRVQKENEELSSELKVTIEENKRNKFTLEQSYKKIEMLNNHIDSPRGKQMKYRNY</sequence>
<evidence type="ECO:0000313" key="2">
    <source>
        <dbReference type="Proteomes" id="UP000095282"/>
    </source>
</evidence>
<reference evidence="3" key="1">
    <citation type="submission" date="2016-11" db="UniProtKB">
        <authorList>
            <consortium name="WormBaseParasite"/>
        </authorList>
    </citation>
    <scope>IDENTIFICATION</scope>
</reference>
<dbReference type="eggNOG" id="ENOG502TKC1">
    <property type="taxonomic scope" value="Eukaryota"/>
</dbReference>
<evidence type="ECO:0000256" key="1">
    <source>
        <dbReference type="SAM" id="Coils"/>
    </source>
</evidence>
<dbReference type="WBParaSite" id="Csp11.Scaffold290.g742.t1">
    <property type="protein sequence ID" value="Csp11.Scaffold290.g742.t1"/>
    <property type="gene ID" value="Csp11.Scaffold290.g742"/>
</dbReference>
<dbReference type="Proteomes" id="UP000095282">
    <property type="component" value="Unplaced"/>
</dbReference>
<proteinExistence type="predicted"/>
<protein>
    <submittedName>
        <fullName evidence="3">Uncharacterized protein</fullName>
    </submittedName>
</protein>
<accession>A0A1I7SY95</accession>
<feature type="coiled-coil region" evidence="1">
    <location>
        <begin position="62"/>
        <end position="200"/>
    </location>
</feature>
<evidence type="ECO:0000313" key="3">
    <source>
        <dbReference type="WBParaSite" id="Csp11.Scaffold290.g742.t1"/>
    </source>
</evidence>
<feature type="coiled-coil region" evidence="1">
    <location>
        <begin position="241"/>
        <end position="303"/>
    </location>
</feature>
<keyword evidence="2" id="KW-1185">Reference proteome</keyword>
<keyword evidence="1" id="KW-0175">Coiled coil</keyword>
<name>A0A1I7SY95_9PELO</name>
<dbReference type="AlphaFoldDB" id="A0A1I7SY95"/>
<organism evidence="2 3">
    <name type="scientific">Caenorhabditis tropicalis</name>
    <dbReference type="NCBI Taxonomy" id="1561998"/>
    <lineage>
        <taxon>Eukaryota</taxon>
        <taxon>Metazoa</taxon>
        <taxon>Ecdysozoa</taxon>
        <taxon>Nematoda</taxon>
        <taxon>Chromadorea</taxon>
        <taxon>Rhabditida</taxon>
        <taxon>Rhabditina</taxon>
        <taxon>Rhabditomorpha</taxon>
        <taxon>Rhabditoidea</taxon>
        <taxon>Rhabditidae</taxon>
        <taxon>Peloderinae</taxon>
        <taxon>Caenorhabditis</taxon>
    </lineage>
</organism>